<comment type="cofactor">
    <cofactor evidence="2">
        <name>[4Fe-4S] cluster</name>
        <dbReference type="ChEBI" id="CHEBI:49883"/>
    </cofactor>
</comment>
<keyword evidence="3" id="KW-0285">Flavoprotein</keyword>
<dbReference type="PANTHER" id="PTHR43278:SF2">
    <property type="entry name" value="IRON-SULFUR FLAVOPROTEIN"/>
    <property type="match status" value="1"/>
</dbReference>
<keyword evidence="8" id="KW-1185">Reference proteome</keyword>
<dbReference type="Gene3D" id="3.40.50.360">
    <property type="match status" value="1"/>
</dbReference>
<evidence type="ECO:0000256" key="4">
    <source>
        <dbReference type="ARBA" id="ARBA00022643"/>
    </source>
</evidence>
<dbReference type="InterPro" id="IPR029039">
    <property type="entry name" value="Flavoprotein-like_sf"/>
</dbReference>
<evidence type="ECO:0000313" key="8">
    <source>
        <dbReference type="Proteomes" id="UP001183006"/>
    </source>
</evidence>
<evidence type="ECO:0000256" key="2">
    <source>
        <dbReference type="ARBA" id="ARBA00001966"/>
    </source>
</evidence>
<organism evidence="7 8">
    <name type="scientific">Methanolobus mangrovi</name>
    <dbReference type="NCBI Taxonomy" id="3072977"/>
    <lineage>
        <taxon>Archaea</taxon>
        <taxon>Methanobacteriati</taxon>
        <taxon>Methanobacteriota</taxon>
        <taxon>Stenosarchaea group</taxon>
        <taxon>Methanomicrobia</taxon>
        <taxon>Methanosarcinales</taxon>
        <taxon>Methanosarcinaceae</taxon>
        <taxon>Methanolobus</taxon>
    </lineage>
</organism>
<name>A0AA51UGZ6_9EURY</name>
<dbReference type="Pfam" id="PF03358">
    <property type="entry name" value="FMN_red"/>
    <property type="match status" value="1"/>
</dbReference>
<accession>A0AA51UGZ6</accession>
<evidence type="ECO:0000256" key="1">
    <source>
        <dbReference type="ARBA" id="ARBA00001917"/>
    </source>
</evidence>
<dbReference type="GeneID" id="84229060"/>
<dbReference type="EMBL" id="CP133594">
    <property type="protein sequence ID" value="WMW22793.1"/>
    <property type="molecule type" value="Genomic_DNA"/>
</dbReference>
<evidence type="ECO:0000259" key="6">
    <source>
        <dbReference type="Pfam" id="PF03358"/>
    </source>
</evidence>
<sequence length="187" mass="20395">MIEMKVVGFVGSPRKNGNTDVLVQQVLDGAAEAGADVEKFYINEMNIKGCQGCTYCREVDGCKLKDDMGKVYDALKNADGFVFGSPIYFFQFTSQMRQVIDRCWALVNPDFSSRIAGGKKAIIVGAQGNPEPDAFKGVFDEFTQVLQMFGMDVKGTFVDVGHHAPGEVKENAGLMEQAKVAGAQIFE</sequence>
<dbReference type="SUPFAM" id="SSF52218">
    <property type="entry name" value="Flavoproteins"/>
    <property type="match status" value="1"/>
</dbReference>
<evidence type="ECO:0000256" key="5">
    <source>
        <dbReference type="ARBA" id="ARBA00038292"/>
    </source>
</evidence>
<reference evidence="7" key="1">
    <citation type="submission" date="2023-08" db="EMBL/GenBank/DDBJ databases">
        <title>Methanolobus mangrovi sp. nov. and Methanolobus sediminis sp. nov, two novel methylotrophic methanogens isolated from mangrove sediments in China.</title>
        <authorList>
            <person name="Zhou J."/>
        </authorList>
    </citation>
    <scope>NUCLEOTIDE SEQUENCE</scope>
    <source>
        <strain evidence="7">FTZ2</strain>
    </source>
</reference>
<keyword evidence="4" id="KW-0288">FMN</keyword>
<evidence type="ECO:0000313" key="7">
    <source>
        <dbReference type="EMBL" id="WMW22793.1"/>
    </source>
</evidence>
<comment type="similarity">
    <text evidence="5">Belongs to the SsuE family. Isf subfamily.</text>
</comment>
<dbReference type="InterPro" id="IPR051796">
    <property type="entry name" value="ISF_SsuE-like"/>
</dbReference>
<dbReference type="RefSeq" id="WP_309308907.1">
    <property type="nucleotide sequence ID" value="NZ_CP133594.1"/>
</dbReference>
<dbReference type="KEGG" id="mmav:RE476_02925"/>
<gene>
    <name evidence="7" type="ORF">RE476_02925</name>
</gene>
<dbReference type="PANTHER" id="PTHR43278">
    <property type="entry name" value="NAD(P)H-DEPENDENT FMN-CONTAINING OXIDOREDUCTASE YWQN-RELATED"/>
    <property type="match status" value="1"/>
</dbReference>
<proteinExistence type="inferred from homology"/>
<evidence type="ECO:0000256" key="3">
    <source>
        <dbReference type="ARBA" id="ARBA00022630"/>
    </source>
</evidence>
<comment type="cofactor">
    <cofactor evidence="1">
        <name>FMN</name>
        <dbReference type="ChEBI" id="CHEBI:58210"/>
    </cofactor>
</comment>
<dbReference type="GO" id="GO:0016491">
    <property type="term" value="F:oxidoreductase activity"/>
    <property type="evidence" value="ECO:0007669"/>
    <property type="project" value="InterPro"/>
</dbReference>
<dbReference type="Proteomes" id="UP001183006">
    <property type="component" value="Chromosome"/>
</dbReference>
<protein>
    <submittedName>
        <fullName evidence="7">Flavodoxin family protein</fullName>
    </submittedName>
</protein>
<dbReference type="InterPro" id="IPR005025">
    <property type="entry name" value="FMN_Rdtase-like_dom"/>
</dbReference>
<feature type="domain" description="NADPH-dependent FMN reductase-like" evidence="6">
    <location>
        <begin position="4"/>
        <end position="128"/>
    </location>
</feature>
<dbReference type="AlphaFoldDB" id="A0AA51UGZ6"/>